<protein>
    <submittedName>
        <fullName evidence="1">Putative glucosylglycerolphosphate phosphatase</fullName>
        <ecNumber evidence="1">3.1.3.69</ecNumber>
    </submittedName>
</protein>
<evidence type="ECO:0000313" key="1">
    <source>
        <dbReference type="EMBL" id="CAE19098.1"/>
    </source>
</evidence>
<dbReference type="eggNOG" id="ENOG502Z8T5">
    <property type="taxonomic scope" value="Bacteria"/>
</dbReference>
<dbReference type="Pfam" id="PF09506">
    <property type="entry name" value="Salt_tol_Pase"/>
    <property type="match status" value="1"/>
</dbReference>
<dbReference type="NCBIfam" id="TIGR02399">
    <property type="entry name" value="salt_tol_Pase"/>
    <property type="match status" value="1"/>
</dbReference>
<dbReference type="EMBL" id="BX548174">
    <property type="protein sequence ID" value="CAE19098.1"/>
    <property type="molecule type" value="Genomic_DNA"/>
</dbReference>
<reference evidence="1 2" key="1">
    <citation type="journal article" date="2003" name="Nature">
        <title>Genome divergence in two Prochlorococcus ecotypes reflects oceanic niche differentiation.</title>
        <authorList>
            <person name="Rocap G."/>
            <person name="Larimer F.W."/>
            <person name="Lamerdin J.E."/>
            <person name="Malfatti S."/>
            <person name="Chain P."/>
            <person name="Ahlgren N.A."/>
            <person name="Arellano A."/>
            <person name="Coleman M."/>
            <person name="Hauser L."/>
            <person name="Hess W.R."/>
            <person name="Johnson Z.I."/>
            <person name="Land M.L."/>
            <person name="Lindell D."/>
            <person name="Post A.F."/>
            <person name="Regala W."/>
            <person name="Shah M."/>
            <person name="Shaw S.L."/>
            <person name="Steglich C."/>
            <person name="Sullivan M.B."/>
            <person name="Ting C.S."/>
            <person name="Tolonen A."/>
            <person name="Webb E.A."/>
            <person name="Zinser E.R."/>
            <person name="Chisholm S.W."/>
        </authorList>
    </citation>
    <scope>NUCLEOTIDE SEQUENCE [LARGE SCALE GENOMIC DNA]</scope>
    <source>
        <strain evidence="2">CCMP1986 / NIES-2087 / MED4</strain>
    </source>
</reference>
<dbReference type="EC" id="3.1.3.69" evidence="1"/>
<dbReference type="HOGENOM" id="CLU_677803_0_0_3"/>
<evidence type="ECO:0000313" key="2">
    <source>
        <dbReference type="Proteomes" id="UP000001026"/>
    </source>
</evidence>
<accession>Q7V248</accession>
<dbReference type="OrthoDB" id="445107at2"/>
<keyword evidence="1" id="KW-0378">Hydrolase</keyword>
<dbReference type="KEGG" id="pmm:PMM0639"/>
<dbReference type="GO" id="GO:0050530">
    <property type="term" value="F:glucosylglycerol 3-phosphatase activity"/>
    <property type="evidence" value="ECO:0007669"/>
    <property type="project" value="UniProtKB-EC"/>
</dbReference>
<sequence length="403" mass="45636">MENINLDFEEIIINSKNILFIQDIDGVCIPLVKDPMTRKLESKFIFAVKNLEKEFYVLTCGEHEGPRGVNRIVERSLIGIDQPKEKGLYLRGLAACGVEYQDNNGNISFEGVSKEEVDFLAKVPDLMRPSFEQIVKKIFPNLVQEEINSHASKSICKTRFSPTINFNSLFDLVKDDSEKRKIIQKSFEDMMNEIIYKAKTQGLENSFFLHISPNLGSKNGNEIIKLSSKNDIGSTDIQLLIKGAVKDSGVLFLLNKFIYDSTGIAPFGRNFNFKDSPKSLIEKVNFCKKHIKPEDMPTIIGIGDTVTSQKIPNNGYSRGGSDRSFLEFIQLLGQEFESNNKIIFVDSSSGEVYRPSTKISGLKGISDDDDNLKFDMIFQNGPKEYLDWFIKFAKNRSKLKTNI</sequence>
<dbReference type="AlphaFoldDB" id="Q7V248"/>
<organism evidence="1 2">
    <name type="scientific">Prochlorococcus marinus subsp. pastoris (strain CCMP1986 / NIES-2087 / MED4)</name>
    <dbReference type="NCBI Taxonomy" id="59919"/>
    <lineage>
        <taxon>Bacteria</taxon>
        <taxon>Bacillati</taxon>
        <taxon>Cyanobacteriota</taxon>
        <taxon>Cyanophyceae</taxon>
        <taxon>Synechococcales</taxon>
        <taxon>Prochlorococcaceae</taxon>
        <taxon>Prochlorococcus</taxon>
    </lineage>
</organism>
<dbReference type="RefSeq" id="WP_011132273.1">
    <property type="nucleotide sequence ID" value="NC_005072.1"/>
</dbReference>
<dbReference type="Proteomes" id="UP000001026">
    <property type="component" value="Chromosome"/>
</dbReference>
<gene>
    <name evidence="1" type="primary">stpA</name>
    <name evidence="1" type="ordered locus">PMM0639</name>
</gene>
<dbReference type="PIRSF" id="PIRSF020945">
    <property type="entry name" value="GGPPase"/>
    <property type="match status" value="1"/>
</dbReference>
<name>Q7V248_PROMP</name>
<proteinExistence type="predicted"/>
<dbReference type="STRING" id="59919.PMM0639"/>
<dbReference type="InterPro" id="IPR012765">
    <property type="entry name" value="GGPPase"/>
</dbReference>